<dbReference type="SUPFAM" id="SSF56059">
    <property type="entry name" value="Glutathione synthetase ATP-binding domain-like"/>
    <property type="match status" value="1"/>
</dbReference>
<evidence type="ECO:0000313" key="3">
    <source>
        <dbReference type="EMBL" id="QFY45146.1"/>
    </source>
</evidence>
<evidence type="ECO:0000256" key="1">
    <source>
        <dbReference type="PROSITE-ProRule" id="PRU00409"/>
    </source>
</evidence>
<keyword evidence="1" id="KW-0547">Nucleotide-binding</keyword>
<dbReference type="InParanoid" id="A0A5Q0BU02"/>
<protein>
    <submittedName>
        <fullName evidence="3">RimK family alpha-L-glutamate ligase</fullName>
    </submittedName>
</protein>
<dbReference type="AlphaFoldDB" id="A0A5Q0BU02"/>
<dbReference type="RefSeq" id="WP_153251098.1">
    <property type="nucleotide sequence ID" value="NZ_CP044205.1"/>
</dbReference>
<organism evidence="3 4">
    <name type="scientific">Candidatus Methylospira mobilis</name>
    <dbReference type="NCBI Taxonomy" id="1808979"/>
    <lineage>
        <taxon>Bacteria</taxon>
        <taxon>Pseudomonadati</taxon>
        <taxon>Pseudomonadota</taxon>
        <taxon>Gammaproteobacteria</taxon>
        <taxon>Methylococcales</taxon>
        <taxon>Methylococcaceae</taxon>
        <taxon>Candidatus Methylospira</taxon>
    </lineage>
</organism>
<name>A0A5Q0BU02_9GAMM</name>
<feature type="domain" description="ATP-grasp" evidence="2">
    <location>
        <begin position="187"/>
        <end position="402"/>
    </location>
</feature>
<evidence type="ECO:0000259" key="2">
    <source>
        <dbReference type="PROSITE" id="PS50975"/>
    </source>
</evidence>
<keyword evidence="4" id="KW-1185">Reference proteome</keyword>
<dbReference type="InterPro" id="IPR011761">
    <property type="entry name" value="ATP-grasp"/>
</dbReference>
<reference evidence="3 4" key="1">
    <citation type="submission" date="2019-09" db="EMBL/GenBank/DDBJ databases">
        <title>Ecophysiology of the spiral-shaped methanotroph Methylospira mobilis as revealed by the complete genome sequence.</title>
        <authorList>
            <person name="Oshkin I.Y."/>
            <person name="Dedysh S.N."/>
            <person name="Miroshnikov K."/>
            <person name="Danilova O.V."/>
            <person name="Hakobyan A."/>
            <person name="Liesack W."/>
        </authorList>
    </citation>
    <scope>NUCLEOTIDE SEQUENCE [LARGE SCALE GENOMIC DNA]</scope>
    <source>
        <strain evidence="3 4">Shm1</strain>
    </source>
</reference>
<dbReference type="OrthoDB" id="5297883at2"/>
<evidence type="ECO:0000313" key="4">
    <source>
        <dbReference type="Proteomes" id="UP000325755"/>
    </source>
</evidence>
<dbReference type="GO" id="GO:0046872">
    <property type="term" value="F:metal ion binding"/>
    <property type="evidence" value="ECO:0007669"/>
    <property type="project" value="InterPro"/>
</dbReference>
<dbReference type="GO" id="GO:0016874">
    <property type="term" value="F:ligase activity"/>
    <property type="evidence" value="ECO:0007669"/>
    <property type="project" value="UniProtKB-KW"/>
</dbReference>
<proteinExistence type="predicted"/>
<dbReference type="KEGG" id="mmob:F6R98_15625"/>
<dbReference type="PROSITE" id="PS50975">
    <property type="entry name" value="ATP_GRASP"/>
    <property type="match status" value="1"/>
</dbReference>
<dbReference type="GO" id="GO:0005524">
    <property type="term" value="F:ATP binding"/>
    <property type="evidence" value="ECO:0007669"/>
    <property type="project" value="UniProtKB-UniRule"/>
</dbReference>
<sequence length="408" mass="44664">MLNVVGNASQPTPLIGLGGLMRRLFAGDDLQALTVQLIERAVQNANDANAVMDVATLMFMIANRDLGLTLQQSALATQSLYRIPSARQPARLRLLVLLGPGDLMANTPVELLLEDSDISVDLLYLNPGKHLTGDDIPSHDLVFVAIGESGANVPLLEAIGPLLAGWIKPVINPPERITRLSRDKVCRLLANAPGVEIPSSVRCSRQQLLEVSNGQAALAGFAGDMTWPIIIRPLDSHAGQYLQRIDTAAALQAYLDEAPGNEFYISHFVDYAGSDGLYRKYRIALINGHPFIAHLAISENWMVHYNNAGMKDSEAKRNEEAAAMETFGETFAQRHAQAFQAINARMGLDYLAMDCAETAGGKLLLFEVDTAMVVHALDPVDLFPYKQPVMRKLFDAFRQMLIDRHAGR</sequence>
<keyword evidence="1" id="KW-0067">ATP-binding</keyword>
<keyword evidence="3" id="KW-0436">Ligase</keyword>
<dbReference type="EMBL" id="CP044205">
    <property type="protein sequence ID" value="QFY45146.1"/>
    <property type="molecule type" value="Genomic_DNA"/>
</dbReference>
<accession>A0A5Q0BU02</accession>
<gene>
    <name evidence="3" type="ORF">F6R98_15625</name>
</gene>
<dbReference type="Proteomes" id="UP000325755">
    <property type="component" value="Chromosome"/>
</dbReference>